<dbReference type="PROSITE" id="PS51383">
    <property type="entry name" value="YJEF_C_3"/>
    <property type="match status" value="1"/>
</dbReference>
<dbReference type="InterPro" id="IPR030677">
    <property type="entry name" value="Nnr"/>
</dbReference>
<dbReference type="SUPFAM" id="SSF53613">
    <property type="entry name" value="Ribokinase-like"/>
    <property type="match status" value="1"/>
</dbReference>
<evidence type="ECO:0000256" key="11">
    <source>
        <dbReference type="ARBA" id="ARBA00023235"/>
    </source>
</evidence>
<evidence type="ECO:0000259" key="20">
    <source>
        <dbReference type="PROSITE" id="PS51383"/>
    </source>
</evidence>
<dbReference type="InterPro" id="IPR004443">
    <property type="entry name" value="YjeF_N_dom"/>
</dbReference>
<dbReference type="Gene3D" id="3.40.50.10260">
    <property type="entry name" value="YjeF N-terminal domain"/>
    <property type="match status" value="1"/>
</dbReference>
<comment type="cofactor">
    <cofactor evidence="17">
        <name>Mg(2+)</name>
        <dbReference type="ChEBI" id="CHEBI:18420"/>
    </cofactor>
</comment>
<comment type="similarity">
    <text evidence="18">Belongs to the NnrE/AIBP family.</text>
</comment>
<dbReference type="Gene3D" id="3.40.1190.20">
    <property type="match status" value="1"/>
</dbReference>
<dbReference type="NCBIfam" id="TIGR00196">
    <property type="entry name" value="yjeF_cterm"/>
    <property type="match status" value="1"/>
</dbReference>
<comment type="similarity">
    <text evidence="17">Belongs to the NnrD/CARKD family.</text>
</comment>
<dbReference type="Pfam" id="PF03853">
    <property type="entry name" value="YjeF_N"/>
    <property type="match status" value="1"/>
</dbReference>
<keyword evidence="5 18" id="KW-0479">Metal-binding</keyword>
<evidence type="ECO:0000259" key="21">
    <source>
        <dbReference type="PROSITE" id="PS51385"/>
    </source>
</evidence>
<feature type="binding site" evidence="17">
    <location>
        <position position="456"/>
    </location>
    <ligand>
        <name>AMP</name>
        <dbReference type="ChEBI" id="CHEBI:456215"/>
    </ligand>
</feature>
<evidence type="ECO:0000256" key="3">
    <source>
        <dbReference type="ARBA" id="ARBA00006001"/>
    </source>
</evidence>
<dbReference type="InterPro" id="IPR036652">
    <property type="entry name" value="YjeF_N_dom_sf"/>
</dbReference>
<feature type="binding site" evidence="18">
    <location>
        <begin position="74"/>
        <end position="78"/>
    </location>
    <ligand>
        <name>(6S)-NADPHX</name>
        <dbReference type="ChEBI" id="CHEBI:64076"/>
    </ligand>
</feature>
<dbReference type="InterPro" id="IPR000631">
    <property type="entry name" value="CARKD"/>
</dbReference>
<dbReference type="NCBIfam" id="TIGR00197">
    <property type="entry name" value="yjeF_nterm"/>
    <property type="match status" value="1"/>
</dbReference>
<dbReference type="HAMAP" id="MF_01966">
    <property type="entry name" value="NADHX_epimerase"/>
    <property type="match status" value="1"/>
</dbReference>
<feature type="domain" description="YjeF C-terminal" evidence="20">
    <location>
        <begin position="239"/>
        <end position="520"/>
    </location>
</feature>
<keyword evidence="8 17" id="KW-0521">NADP</keyword>
<feature type="binding site" evidence="18">
    <location>
        <position position="135"/>
    </location>
    <ligand>
        <name>K(+)</name>
        <dbReference type="ChEBI" id="CHEBI:29103"/>
    </ligand>
</feature>
<comment type="caution">
    <text evidence="18">Lacks conserved residue(s) required for the propagation of feature annotation.</text>
</comment>
<dbReference type="Pfam" id="PF01256">
    <property type="entry name" value="Carb_kinase"/>
    <property type="match status" value="1"/>
</dbReference>
<evidence type="ECO:0000256" key="13">
    <source>
        <dbReference type="ARBA" id="ARBA00023268"/>
    </source>
</evidence>
<comment type="function">
    <text evidence="18">Catalyzes the epimerization of the S- and R-forms of NAD(P)HX, a damaged form of NAD(P)H that is a result of enzymatic or heat-dependent hydration. This is a prerequisite for the S-specific NAD(P)H-hydrate dehydratase to allow the repair of both epimers of NAD(P)HX.</text>
</comment>
<feature type="binding site" evidence="17">
    <location>
        <position position="274"/>
    </location>
    <ligand>
        <name>(6S)-NADPHX</name>
        <dbReference type="ChEBI" id="CHEBI:64076"/>
    </ligand>
</feature>
<comment type="caution">
    <text evidence="22">The sequence shown here is derived from an EMBL/GenBank/DDBJ whole genome shotgun (WGS) entry which is preliminary data.</text>
</comment>
<evidence type="ECO:0000256" key="4">
    <source>
        <dbReference type="ARBA" id="ARBA00009524"/>
    </source>
</evidence>
<comment type="function">
    <text evidence="14 19">Bifunctional enzyme that catalyzes the epimerization of the S- and R-forms of NAD(P)HX and the dehydration of the S-form of NAD(P)HX at the expense of ADP, which is converted to AMP. This allows the repair of both epimers of NAD(P)HX, a damaged form of NAD(P)H that is a result of enzymatic or heat-dependent hydration.</text>
</comment>
<evidence type="ECO:0000256" key="19">
    <source>
        <dbReference type="PIRNR" id="PIRNR017184"/>
    </source>
</evidence>
<keyword evidence="7 17" id="KW-0067">ATP-binding</keyword>
<feature type="binding site" evidence="17">
    <location>
        <position position="342"/>
    </location>
    <ligand>
        <name>(6S)-NADPHX</name>
        <dbReference type="ChEBI" id="CHEBI:64076"/>
    </ligand>
</feature>
<feature type="binding site" evidence="17">
    <location>
        <begin position="428"/>
        <end position="432"/>
    </location>
    <ligand>
        <name>AMP</name>
        <dbReference type="ChEBI" id="CHEBI:456215"/>
    </ligand>
</feature>
<keyword evidence="10 17" id="KW-0520">NAD</keyword>
<keyword evidence="9 18" id="KW-0630">Potassium</keyword>
<keyword evidence="11 18" id="KW-0413">Isomerase</keyword>
<dbReference type="PIRSF" id="PIRSF017184">
    <property type="entry name" value="Nnr"/>
    <property type="match status" value="1"/>
</dbReference>
<protein>
    <recommendedName>
        <fullName evidence="19">Bifunctional NAD(P)H-hydrate repair enzyme</fullName>
    </recommendedName>
    <alternativeName>
        <fullName evidence="19">Nicotinamide nucleotide repair protein</fullName>
    </alternativeName>
    <domain>
        <recommendedName>
            <fullName evidence="19">ADP-dependent (S)-NAD(P)H-hydrate dehydratase</fullName>
            <ecNumber evidence="19">4.2.1.136</ecNumber>
        </recommendedName>
        <alternativeName>
            <fullName evidence="19">ADP-dependent NAD(P)HX dehydratase</fullName>
        </alternativeName>
    </domain>
    <domain>
        <recommendedName>
            <fullName evidence="19">NAD(P)H-hydrate epimerase</fullName>
            <ecNumber evidence="19">5.1.99.6</ecNumber>
        </recommendedName>
    </domain>
</protein>
<reference evidence="22 23" key="1">
    <citation type="journal article" date="2019" name="J Genomics">
        <title>The Draft Genome of a Hydrogen-producing Cyanobacterium, Arthrospira platensis NIES-46.</title>
        <authorList>
            <person name="Suzuki S."/>
            <person name="Yamaguchi H."/>
            <person name="Kawachi M."/>
        </authorList>
    </citation>
    <scope>NUCLEOTIDE SEQUENCE [LARGE SCALE GENOMIC DNA]</scope>
    <source>
        <strain evidence="22 23">NIES-46</strain>
    </source>
</reference>
<name>A0A5M3T3H0_LIMPL</name>
<accession>A0A5M3T3H0</accession>
<comment type="subunit">
    <text evidence="17">Homotetramer.</text>
</comment>
<comment type="catalytic activity">
    <reaction evidence="1 18 19">
        <text>(6R)-NADHX = (6S)-NADHX</text>
        <dbReference type="Rhea" id="RHEA:32215"/>
        <dbReference type="ChEBI" id="CHEBI:64074"/>
        <dbReference type="ChEBI" id="CHEBI:64075"/>
        <dbReference type="EC" id="5.1.99.6"/>
    </reaction>
</comment>
<evidence type="ECO:0000256" key="9">
    <source>
        <dbReference type="ARBA" id="ARBA00022958"/>
    </source>
</evidence>
<evidence type="ECO:0000313" key="23">
    <source>
        <dbReference type="Proteomes" id="UP000326169"/>
    </source>
</evidence>
<feature type="binding site" evidence="17">
    <location>
        <position position="392"/>
    </location>
    <ligand>
        <name>(6S)-NADPHX</name>
        <dbReference type="ChEBI" id="CHEBI:64076"/>
    </ligand>
</feature>
<feature type="binding site" evidence="18">
    <location>
        <position position="171"/>
    </location>
    <ligand>
        <name>K(+)</name>
        <dbReference type="ChEBI" id="CHEBI:29103"/>
    </ligand>
</feature>
<comment type="similarity">
    <text evidence="3 19">In the N-terminal section; belongs to the NnrE/AIBP family.</text>
</comment>
<evidence type="ECO:0000256" key="10">
    <source>
        <dbReference type="ARBA" id="ARBA00023027"/>
    </source>
</evidence>
<dbReference type="InterPro" id="IPR017953">
    <property type="entry name" value="Carbohydrate_kinase_pred_CS"/>
</dbReference>
<comment type="cofactor">
    <cofactor evidence="18 19">
        <name>K(+)</name>
        <dbReference type="ChEBI" id="CHEBI:29103"/>
    </cofactor>
    <text evidence="18 19">Binds 1 potassium ion per subunit.</text>
</comment>
<dbReference type="SUPFAM" id="SSF64153">
    <property type="entry name" value="YjeF N-terminal domain-like"/>
    <property type="match status" value="1"/>
</dbReference>
<evidence type="ECO:0000256" key="8">
    <source>
        <dbReference type="ARBA" id="ARBA00022857"/>
    </source>
</evidence>
<evidence type="ECO:0000256" key="5">
    <source>
        <dbReference type="ARBA" id="ARBA00022723"/>
    </source>
</evidence>
<feature type="domain" description="YjeF N-terminal" evidence="21">
    <location>
        <begin position="21"/>
        <end position="225"/>
    </location>
</feature>
<dbReference type="RefSeq" id="WP_014274685.1">
    <property type="nucleotide sequence ID" value="NZ_BIMW01000015.1"/>
</dbReference>
<comment type="catalytic activity">
    <reaction evidence="2 18 19">
        <text>(6R)-NADPHX = (6S)-NADPHX</text>
        <dbReference type="Rhea" id="RHEA:32227"/>
        <dbReference type="ChEBI" id="CHEBI:64076"/>
        <dbReference type="ChEBI" id="CHEBI:64077"/>
        <dbReference type="EC" id="5.1.99.6"/>
    </reaction>
</comment>
<dbReference type="GeneID" id="301681438"/>
<organism evidence="22 23">
    <name type="scientific">Limnospira platensis NIES-46</name>
    <dbReference type="NCBI Taxonomy" id="1236695"/>
    <lineage>
        <taxon>Bacteria</taxon>
        <taxon>Bacillati</taxon>
        <taxon>Cyanobacteriota</taxon>
        <taxon>Cyanophyceae</taxon>
        <taxon>Oscillatoriophycideae</taxon>
        <taxon>Oscillatoriales</taxon>
        <taxon>Sirenicapillariaceae</taxon>
        <taxon>Limnospira</taxon>
    </lineage>
</organism>
<evidence type="ECO:0000256" key="17">
    <source>
        <dbReference type="HAMAP-Rule" id="MF_01965"/>
    </source>
</evidence>
<proteinExistence type="inferred from homology"/>
<keyword evidence="23" id="KW-1185">Reference proteome</keyword>
<comment type="catalytic activity">
    <reaction evidence="16 17 19">
        <text>(6S)-NADPHX + ADP = AMP + phosphate + NADPH + H(+)</text>
        <dbReference type="Rhea" id="RHEA:32235"/>
        <dbReference type="ChEBI" id="CHEBI:15378"/>
        <dbReference type="ChEBI" id="CHEBI:43474"/>
        <dbReference type="ChEBI" id="CHEBI:57783"/>
        <dbReference type="ChEBI" id="CHEBI:64076"/>
        <dbReference type="ChEBI" id="CHEBI:456215"/>
        <dbReference type="ChEBI" id="CHEBI:456216"/>
        <dbReference type="EC" id="4.2.1.136"/>
    </reaction>
</comment>
<comment type="similarity">
    <text evidence="4 19">In the C-terminal section; belongs to the NnrD/CARKD family.</text>
</comment>
<keyword evidence="12 17" id="KW-0456">Lyase</keyword>
<evidence type="ECO:0000256" key="12">
    <source>
        <dbReference type="ARBA" id="ARBA00023239"/>
    </source>
</evidence>
<gene>
    <name evidence="17" type="primary">nnrD</name>
    <name evidence="18" type="synonym">nnrE</name>
    <name evidence="22" type="ORF">NIES46_04710</name>
</gene>
<dbReference type="PANTHER" id="PTHR12592:SF0">
    <property type="entry name" value="ATP-DEPENDENT (S)-NAD(P)H-HYDRATE DEHYDRATASE"/>
    <property type="match status" value="1"/>
</dbReference>
<dbReference type="EC" id="4.2.1.136" evidence="19"/>
<evidence type="ECO:0000256" key="2">
    <source>
        <dbReference type="ARBA" id="ARBA00000909"/>
    </source>
</evidence>
<dbReference type="PANTHER" id="PTHR12592">
    <property type="entry name" value="ATP-DEPENDENT (S)-NAD(P)H-HYDRATE DEHYDRATASE FAMILY MEMBER"/>
    <property type="match status" value="1"/>
</dbReference>
<dbReference type="EC" id="5.1.99.6" evidence="19"/>
<dbReference type="Proteomes" id="UP000326169">
    <property type="component" value="Unassembled WGS sequence"/>
</dbReference>
<comment type="catalytic activity">
    <reaction evidence="15 17 19">
        <text>(6S)-NADHX + ADP = AMP + phosphate + NADH + H(+)</text>
        <dbReference type="Rhea" id="RHEA:32223"/>
        <dbReference type="ChEBI" id="CHEBI:15378"/>
        <dbReference type="ChEBI" id="CHEBI:43474"/>
        <dbReference type="ChEBI" id="CHEBI:57945"/>
        <dbReference type="ChEBI" id="CHEBI:64074"/>
        <dbReference type="ChEBI" id="CHEBI:456215"/>
        <dbReference type="ChEBI" id="CHEBI:456216"/>
        <dbReference type="EC" id="4.2.1.136"/>
    </reaction>
</comment>
<feature type="binding site" evidence="18">
    <location>
        <position position="75"/>
    </location>
    <ligand>
        <name>K(+)</name>
        <dbReference type="ChEBI" id="CHEBI:29103"/>
    </ligand>
</feature>
<evidence type="ECO:0000256" key="14">
    <source>
        <dbReference type="ARBA" id="ARBA00025153"/>
    </source>
</evidence>
<evidence type="ECO:0000256" key="1">
    <source>
        <dbReference type="ARBA" id="ARBA00000013"/>
    </source>
</evidence>
<keyword evidence="13" id="KW-0511">Multifunctional enzyme</keyword>
<evidence type="ECO:0000256" key="15">
    <source>
        <dbReference type="ARBA" id="ARBA00048238"/>
    </source>
</evidence>
<evidence type="ECO:0000313" key="22">
    <source>
        <dbReference type="EMBL" id="GCE92431.1"/>
    </source>
</evidence>
<feature type="binding site" evidence="18">
    <location>
        <position position="168"/>
    </location>
    <ligand>
        <name>(6S)-NADPHX</name>
        <dbReference type="ChEBI" id="CHEBI:64076"/>
    </ligand>
</feature>
<dbReference type="PROSITE" id="PS51385">
    <property type="entry name" value="YJEF_N"/>
    <property type="match status" value="1"/>
</dbReference>
<dbReference type="CDD" id="cd01171">
    <property type="entry name" value="YXKO-related"/>
    <property type="match status" value="1"/>
</dbReference>
<feature type="binding site" evidence="18">
    <location>
        <begin position="139"/>
        <end position="145"/>
    </location>
    <ligand>
        <name>(6S)-NADPHX</name>
        <dbReference type="ChEBI" id="CHEBI:64076"/>
    </ligand>
</feature>
<dbReference type="PROSITE" id="PS01050">
    <property type="entry name" value="YJEF_C_2"/>
    <property type="match status" value="1"/>
</dbReference>
<comment type="function">
    <text evidence="17">Catalyzes the dehydration of the S-form of NAD(P)HX at the expense of ADP, which is converted to AMP. Together with NAD(P)HX epimerase, which catalyzes the epimerization of the S- and R-forms, the enzyme allows the repair of both epimers of NAD(P)HX, a damaged form of NAD(P)H that is a result of enzymatic or heat-dependent hydration.</text>
</comment>
<evidence type="ECO:0000256" key="18">
    <source>
        <dbReference type="HAMAP-Rule" id="MF_01966"/>
    </source>
</evidence>
<dbReference type="EMBL" id="BIMW01000015">
    <property type="protein sequence ID" value="GCE92431.1"/>
    <property type="molecule type" value="Genomic_DNA"/>
</dbReference>
<evidence type="ECO:0000256" key="7">
    <source>
        <dbReference type="ARBA" id="ARBA00022840"/>
    </source>
</evidence>
<sequence length="536" mass="57426">MAGTPNHFQLIQQFAVTAAQMQAIETRIFDAGMPVAALMEKVALNITRRLLSILHSEHTSTPIKLIGVLVGPGHNGGDALVVARELYYRGYGVLLYSPFSQHKPLTADHLRYAASLGIQTVEAIAQLAHCDLIIDGMFGFGLERPIQGDIAQIVETVNSWHQPVFSIDIPSGIHTDTGLVLGKAIKATKTFCLGLWKLAFLQEQALPWLGTSELIDFDIPLTDIHAVLGVSPPLQRLTPQWAISHLPIPLPQNTHKYKQGHLLIIAGSRRYTGAALLSGLGARASGVGMLSIAVPESIKPLLSFQLPEALIIGCPETELGAIASIADHINLDSYDAIACGPGLTPENVSLIQTVLNSHRPLVLDADGLNLLAQLDPVTTLSNRQAATILTPHRGEFKRLFPQLNDKSHSSMEGSRAAARLTGAVVILKGARTCIATPQSVIINPESSPALARGGSGDVLTGLLGGLLATQSRQSQPPELSAQVAVWWHSLAGIVAAGDRTELGVDAFTLTKYLNLKQLLTHFPQFTPNSNVPIYNN</sequence>
<evidence type="ECO:0000256" key="6">
    <source>
        <dbReference type="ARBA" id="ARBA00022741"/>
    </source>
</evidence>
<dbReference type="InterPro" id="IPR029056">
    <property type="entry name" value="Ribokinase-like"/>
</dbReference>
<feature type="binding site" evidence="17">
    <location>
        <position position="457"/>
    </location>
    <ligand>
        <name>(6S)-NADPHX</name>
        <dbReference type="ChEBI" id="CHEBI:64076"/>
    </ligand>
</feature>
<dbReference type="HAMAP" id="MF_01965">
    <property type="entry name" value="NADHX_dehydratase"/>
    <property type="match status" value="1"/>
</dbReference>
<keyword evidence="6 17" id="KW-0547">Nucleotide-binding</keyword>
<evidence type="ECO:0000256" key="16">
    <source>
        <dbReference type="ARBA" id="ARBA00049209"/>
    </source>
</evidence>